<keyword evidence="6" id="KW-1185">Reference proteome</keyword>
<dbReference type="Gene3D" id="3.40.309.10">
    <property type="entry name" value="Aldehyde Dehydrogenase, Chain A, domain 2"/>
    <property type="match status" value="1"/>
</dbReference>
<proteinExistence type="inferred from homology"/>
<dbReference type="InterPro" id="IPR016162">
    <property type="entry name" value="Ald_DH_N"/>
</dbReference>
<feature type="active site" evidence="2">
    <location>
        <position position="228"/>
    </location>
</feature>
<comment type="similarity">
    <text evidence="3">Belongs to the aldehyde dehydrogenase family.</text>
</comment>
<dbReference type="EMBL" id="BAAAPE010000001">
    <property type="protein sequence ID" value="GAA2060255.1"/>
    <property type="molecule type" value="Genomic_DNA"/>
</dbReference>
<dbReference type="InterPro" id="IPR029510">
    <property type="entry name" value="Ald_DH_CS_GLU"/>
</dbReference>
<name>A0ABP5H323_9ACTN</name>
<dbReference type="CDD" id="cd07099">
    <property type="entry name" value="ALDH_DDALDH"/>
    <property type="match status" value="1"/>
</dbReference>
<comment type="caution">
    <text evidence="5">The sequence shown here is derived from an EMBL/GenBank/DDBJ whole genome shotgun (WGS) entry which is preliminary data.</text>
</comment>
<reference evidence="6" key="1">
    <citation type="journal article" date="2019" name="Int. J. Syst. Evol. Microbiol.">
        <title>The Global Catalogue of Microorganisms (GCM) 10K type strain sequencing project: providing services to taxonomists for standard genome sequencing and annotation.</title>
        <authorList>
            <consortium name="The Broad Institute Genomics Platform"/>
            <consortium name="The Broad Institute Genome Sequencing Center for Infectious Disease"/>
            <person name="Wu L."/>
            <person name="Ma J."/>
        </authorList>
    </citation>
    <scope>NUCLEOTIDE SEQUENCE [LARGE SCALE GENOMIC DNA]</scope>
    <source>
        <strain evidence="6">JCM 15478</strain>
    </source>
</reference>
<evidence type="ECO:0000313" key="5">
    <source>
        <dbReference type="EMBL" id="GAA2060255.1"/>
    </source>
</evidence>
<dbReference type="SUPFAM" id="SSF53720">
    <property type="entry name" value="ALDH-like"/>
    <property type="match status" value="1"/>
</dbReference>
<accession>A0ABP5H323</accession>
<protein>
    <submittedName>
        <fullName evidence="5">Aldehyde dehydrogenase family protein</fullName>
    </submittedName>
</protein>
<dbReference type="InterPro" id="IPR016163">
    <property type="entry name" value="Ald_DH_C"/>
</dbReference>
<keyword evidence="1 3" id="KW-0560">Oxidoreductase</keyword>
<dbReference type="PANTHER" id="PTHR11699">
    <property type="entry name" value="ALDEHYDE DEHYDROGENASE-RELATED"/>
    <property type="match status" value="1"/>
</dbReference>
<dbReference type="PROSITE" id="PS00687">
    <property type="entry name" value="ALDEHYDE_DEHYDR_GLU"/>
    <property type="match status" value="1"/>
</dbReference>
<dbReference type="Proteomes" id="UP001500016">
    <property type="component" value="Unassembled WGS sequence"/>
</dbReference>
<dbReference type="InterPro" id="IPR016161">
    <property type="entry name" value="Ald_DH/histidinol_DH"/>
</dbReference>
<sequence length="480" mass="50505">MPYAPSTVNQEQSRANEGPEAVRAAVGRARDAAPAWDALGHRERGARLLRWRRVMARRMDEIVALLESEAGKVRADALVELAAAFEHLGWAARHAGPVLRRRTVRSGPLMFHQRSTVEYRPYGVVGVIGPWNYPVHTPLGSVSYALAAGNAVVLKPSEHTPGTGRWLAETFAEAVPDMPVLGVVTGDGGTGAALCGAGVDKVAFTGSPGTGARVLAACAPSLTPVLLELGGKDALVVAGDADVEAAVEAALWGGCANAGQSCAGIERVYVAEGVYERFLDRITLRAPEITGGPGGDYGRMTVPAQLDVVRRHIDDALARGARAVVGGPGSVVPPYVTGPVVLADVPEDADAVREETFGPVLVVNRVRDAEEGVARANASAYGLGGAVFARRGGVRLAREMRTGMVSVNDALAFTAVGALPFGGRGRSGFGRIHGADGLREFAAPQAVTRRRFAPPLAIQTFARGPRDLARFERLLRRRGY</sequence>
<dbReference type="InterPro" id="IPR015590">
    <property type="entry name" value="Aldehyde_DH_dom"/>
</dbReference>
<evidence type="ECO:0000313" key="6">
    <source>
        <dbReference type="Proteomes" id="UP001500016"/>
    </source>
</evidence>
<organism evidence="5 6">
    <name type="scientific">Streptomyces albiaxialis</name>
    <dbReference type="NCBI Taxonomy" id="329523"/>
    <lineage>
        <taxon>Bacteria</taxon>
        <taxon>Bacillati</taxon>
        <taxon>Actinomycetota</taxon>
        <taxon>Actinomycetes</taxon>
        <taxon>Kitasatosporales</taxon>
        <taxon>Streptomycetaceae</taxon>
        <taxon>Streptomyces</taxon>
    </lineage>
</organism>
<evidence type="ECO:0000259" key="4">
    <source>
        <dbReference type="Pfam" id="PF00171"/>
    </source>
</evidence>
<dbReference type="Pfam" id="PF00171">
    <property type="entry name" value="Aldedh"/>
    <property type="match status" value="1"/>
</dbReference>
<dbReference type="RefSeq" id="WP_344522851.1">
    <property type="nucleotide sequence ID" value="NZ_BAAAPE010000001.1"/>
</dbReference>
<evidence type="ECO:0000256" key="1">
    <source>
        <dbReference type="ARBA" id="ARBA00023002"/>
    </source>
</evidence>
<evidence type="ECO:0000256" key="2">
    <source>
        <dbReference type="PROSITE-ProRule" id="PRU10007"/>
    </source>
</evidence>
<dbReference type="Gene3D" id="3.40.605.10">
    <property type="entry name" value="Aldehyde Dehydrogenase, Chain A, domain 1"/>
    <property type="match status" value="1"/>
</dbReference>
<gene>
    <name evidence="5" type="ORF">GCM10009801_01620</name>
</gene>
<evidence type="ECO:0000256" key="3">
    <source>
        <dbReference type="RuleBase" id="RU003345"/>
    </source>
</evidence>
<feature type="domain" description="Aldehyde dehydrogenase" evidence="4">
    <location>
        <begin position="10"/>
        <end position="446"/>
    </location>
</feature>